<evidence type="ECO:0000259" key="2">
    <source>
        <dbReference type="Pfam" id="PF10099"/>
    </source>
</evidence>
<evidence type="ECO:0000313" key="4">
    <source>
        <dbReference type="Proteomes" id="UP000468388"/>
    </source>
</evidence>
<comment type="caution">
    <text evidence="3">The sequence shown here is derived from an EMBL/GenBank/DDBJ whole genome shotgun (WGS) entry which is preliminary data.</text>
</comment>
<reference evidence="3 4" key="1">
    <citation type="submission" date="2019-12" db="EMBL/GenBank/DDBJ databases">
        <title>The draft genomic sequence of strain Chitinophaga oryziterrae JCM 16595.</title>
        <authorList>
            <person name="Zhang X."/>
        </authorList>
    </citation>
    <scope>NUCLEOTIDE SEQUENCE [LARGE SCALE GENOMIC DNA]</scope>
    <source>
        <strain evidence="3 4">JCM 16595</strain>
    </source>
</reference>
<accession>A0A6N8J8L2</accession>
<feature type="transmembrane region" description="Helical" evidence="1">
    <location>
        <begin position="108"/>
        <end position="130"/>
    </location>
</feature>
<organism evidence="3 4">
    <name type="scientific">Chitinophaga oryziterrae</name>
    <dbReference type="NCBI Taxonomy" id="1031224"/>
    <lineage>
        <taxon>Bacteria</taxon>
        <taxon>Pseudomonadati</taxon>
        <taxon>Bacteroidota</taxon>
        <taxon>Chitinophagia</taxon>
        <taxon>Chitinophagales</taxon>
        <taxon>Chitinophagaceae</taxon>
        <taxon>Chitinophaga</taxon>
    </lineage>
</organism>
<proteinExistence type="predicted"/>
<dbReference type="GO" id="GO:0016989">
    <property type="term" value="F:sigma factor antagonist activity"/>
    <property type="evidence" value="ECO:0007669"/>
    <property type="project" value="TreeGrafter"/>
</dbReference>
<evidence type="ECO:0000313" key="3">
    <source>
        <dbReference type="EMBL" id="MVT40941.1"/>
    </source>
</evidence>
<dbReference type="OrthoDB" id="1420916at2"/>
<dbReference type="AlphaFoldDB" id="A0A6N8J8L2"/>
<dbReference type="InterPro" id="IPR051474">
    <property type="entry name" value="Anti-sigma-K/W_factor"/>
</dbReference>
<dbReference type="Proteomes" id="UP000468388">
    <property type="component" value="Unassembled WGS sequence"/>
</dbReference>
<dbReference type="InterPro" id="IPR018764">
    <property type="entry name" value="RskA_C"/>
</dbReference>
<name>A0A6N8J8L2_9BACT</name>
<dbReference type="Pfam" id="PF10099">
    <property type="entry name" value="RskA_C"/>
    <property type="match status" value="1"/>
</dbReference>
<keyword evidence="1" id="KW-0472">Membrane</keyword>
<sequence>MDVQRYISSGIIESHVAGLVSDSEAREVEAAIQQYPEIKAAADAVRLDMERYVQMWAVKPPAGLKQQLMARLNEVEKEEAEVPVAEDKQEKEEEEPRFVMPQIPVLKIWQYAAVAAGVLLVVSAGMNVVYMGRADALGEKIAKAEEEHVALSAEKSAFADRYQQTQKELDLLKDPAFKWIKMQAVGKHTDIVATICWNPATKEAYIIPQTLPEPPEDKQYQLWAIVNGKPIDAGVFQLGNMAKALQKMKEVTSAQVFAVTLEKKGGSTTPSLDQMFVAGKVAG</sequence>
<dbReference type="GO" id="GO:0006417">
    <property type="term" value="P:regulation of translation"/>
    <property type="evidence" value="ECO:0007669"/>
    <property type="project" value="TreeGrafter"/>
</dbReference>
<dbReference type="PANTHER" id="PTHR37461">
    <property type="entry name" value="ANTI-SIGMA-K FACTOR RSKA"/>
    <property type="match status" value="1"/>
</dbReference>
<gene>
    <name evidence="3" type="ORF">GO495_10150</name>
</gene>
<feature type="domain" description="Anti-sigma K factor RskA C-terminal" evidence="2">
    <location>
        <begin position="112"/>
        <end position="271"/>
    </location>
</feature>
<keyword evidence="4" id="KW-1185">Reference proteome</keyword>
<dbReference type="RefSeq" id="WP_157299568.1">
    <property type="nucleotide sequence ID" value="NZ_BAAAZB010000010.1"/>
</dbReference>
<keyword evidence="1" id="KW-1133">Transmembrane helix</keyword>
<keyword evidence="1" id="KW-0812">Transmembrane</keyword>
<dbReference type="EMBL" id="WRXO01000002">
    <property type="protein sequence ID" value="MVT40941.1"/>
    <property type="molecule type" value="Genomic_DNA"/>
</dbReference>
<dbReference type="GO" id="GO:0005886">
    <property type="term" value="C:plasma membrane"/>
    <property type="evidence" value="ECO:0007669"/>
    <property type="project" value="InterPro"/>
</dbReference>
<dbReference type="PANTHER" id="PTHR37461:SF1">
    <property type="entry name" value="ANTI-SIGMA-K FACTOR RSKA"/>
    <property type="match status" value="1"/>
</dbReference>
<evidence type="ECO:0000256" key="1">
    <source>
        <dbReference type="SAM" id="Phobius"/>
    </source>
</evidence>
<protein>
    <recommendedName>
        <fullName evidence="2">Anti-sigma K factor RskA C-terminal domain-containing protein</fullName>
    </recommendedName>
</protein>